<proteinExistence type="predicted"/>
<dbReference type="PIRSF" id="PIRSF007580">
    <property type="entry name" value="UCP07580"/>
    <property type="match status" value="1"/>
</dbReference>
<name>A0A4Q9H526_9BURK</name>
<gene>
    <name evidence="2" type="ORF">EYS42_09795</name>
</gene>
<feature type="transmembrane region" description="Helical" evidence="1">
    <location>
        <begin position="227"/>
        <end position="246"/>
    </location>
</feature>
<evidence type="ECO:0000313" key="2">
    <source>
        <dbReference type="EMBL" id="TBO31509.1"/>
    </source>
</evidence>
<keyword evidence="3" id="KW-1185">Reference proteome</keyword>
<dbReference type="Proteomes" id="UP000292120">
    <property type="component" value="Unassembled WGS sequence"/>
</dbReference>
<dbReference type="InterPro" id="IPR016516">
    <property type="entry name" value="UCP07580"/>
</dbReference>
<dbReference type="OrthoDB" id="4760165at2"/>
<dbReference type="PANTHER" id="PTHR39456:SF1">
    <property type="entry name" value="METAL-DEPENDENT HYDROLASE"/>
    <property type="match status" value="1"/>
</dbReference>
<keyword evidence="1" id="KW-0812">Transmembrane</keyword>
<dbReference type="EMBL" id="SIXI01000003">
    <property type="protein sequence ID" value="TBO31509.1"/>
    <property type="molecule type" value="Genomic_DNA"/>
</dbReference>
<keyword evidence="1" id="KW-0472">Membrane</keyword>
<feature type="transmembrane region" description="Helical" evidence="1">
    <location>
        <begin position="184"/>
        <end position="206"/>
    </location>
</feature>
<comment type="caution">
    <text evidence="2">The sequence shown here is derived from an EMBL/GenBank/DDBJ whole genome shotgun (WGS) entry which is preliminary data.</text>
</comment>
<accession>A0A4Q9H526</accession>
<dbReference type="RefSeq" id="WP_130967963.1">
    <property type="nucleotide sequence ID" value="NZ_SIXI01000003.1"/>
</dbReference>
<keyword evidence="1" id="KW-1133">Transmembrane helix</keyword>
<dbReference type="PANTHER" id="PTHR39456">
    <property type="entry name" value="METAL-DEPENDENT HYDROLASE"/>
    <property type="match status" value="1"/>
</dbReference>
<reference evidence="2 3" key="1">
    <citation type="submission" date="2019-02" db="EMBL/GenBank/DDBJ databases">
        <title>Aquabacterium sp. strain KMB7.</title>
        <authorList>
            <person name="Chen W.-M."/>
        </authorList>
    </citation>
    <scope>NUCLEOTIDE SEQUENCE [LARGE SCALE GENOMIC DNA]</scope>
    <source>
        <strain evidence="2 3">KMB7</strain>
    </source>
</reference>
<keyword evidence="2" id="KW-0378">Hydrolase</keyword>
<organism evidence="2 3">
    <name type="scientific">Aquabacterium lacunae</name>
    <dbReference type="NCBI Taxonomy" id="2528630"/>
    <lineage>
        <taxon>Bacteria</taxon>
        <taxon>Pseudomonadati</taxon>
        <taxon>Pseudomonadota</taxon>
        <taxon>Betaproteobacteria</taxon>
        <taxon>Burkholderiales</taxon>
        <taxon>Aquabacterium</taxon>
    </lineage>
</organism>
<sequence>MSQAHDITPREKLDFDLQGDIPKYWFGGDPFKTRLFDAMSTIFPEGERYFISCVRDYRDQVTDPQLQRDIKDFIRQEGQHGIVHSQYNDRLKAQGIDVDMLEGRMRHLMFNVIRKYVPKAATLADTAAAEHMTAIMAHGFFERKEVLDSADRRMRAMYAWHAMEEIEHKAVAFDVMQKVAKVGYLRRTIAMVLVTLGFNFHALLITRYMLQVDGFSRWQRIKMFAKGLAWLFGPGGLYMPMFGHYIQYFKPGFHPWQMGQMRSYQLWLDTFNRTGDPIAAGEALHAAGA</sequence>
<evidence type="ECO:0000313" key="3">
    <source>
        <dbReference type="Proteomes" id="UP000292120"/>
    </source>
</evidence>
<evidence type="ECO:0000256" key="1">
    <source>
        <dbReference type="SAM" id="Phobius"/>
    </source>
</evidence>
<protein>
    <submittedName>
        <fullName evidence="2">Metal-dependent hydrolase</fullName>
    </submittedName>
</protein>
<dbReference type="AlphaFoldDB" id="A0A4Q9H526"/>
<dbReference type="GO" id="GO:0016787">
    <property type="term" value="F:hydrolase activity"/>
    <property type="evidence" value="ECO:0007669"/>
    <property type="project" value="UniProtKB-KW"/>
</dbReference>
<dbReference type="Pfam" id="PF10118">
    <property type="entry name" value="Metal_hydrol"/>
    <property type="match status" value="1"/>
</dbReference>